<evidence type="ECO:0000313" key="3">
    <source>
        <dbReference type="Proteomes" id="UP001601288"/>
    </source>
</evidence>
<organism evidence="2 3">
    <name type="scientific">Streptomyces massasporeus</name>
    <dbReference type="NCBI Taxonomy" id="67324"/>
    <lineage>
        <taxon>Bacteria</taxon>
        <taxon>Bacillati</taxon>
        <taxon>Actinomycetota</taxon>
        <taxon>Actinomycetes</taxon>
        <taxon>Kitasatosporales</taxon>
        <taxon>Streptomycetaceae</taxon>
        <taxon>Streptomyces</taxon>
    </lineage>
</organism>
<feature type="coiled-coil region" evidence="1">
    <location>
        <begin position="210"/>
        <end position="237"/>
    </location>
</feature>
<evidence type="ECO:0000313" key="2">
    <source>
        <dbReference type="EMBL" id="MFE9229823.1"/>
    </source>
</evidence>
<dbReference type="Proteomes" id="UP001601288">
    <property type="component" value="Unassembled WGS sequence"/>
</dbReference>
<evidence type="ECO:0008006" key="4">
    <source>
        <dbReference type="Google" id="ProtNLM"/>
    </source>
</evidence>
<name>A0ABW6LN35_9ACTN</name>
<keyword evidence="1" id="KW-0175">Coiled coil</keyword>
<dbReference type="EMBL" id="JBIAFP010000028">
    <property type="protein sequence ID" value="MFE9229823.1"/>
    <property type="molecule type" value="Genomic_DNA"/>
</dbReference>
<sequence length="328" mass="35695">MEVPAPDIAADDARRRIVSALDAADHPNAPFDILRAALDWVTETVRAADGSSSGAAAFVTLTALDDALSAAPAVAGALPWLISAARPGDAIERQLADRADALTALTAQVAAERATLDELAVREQELTARAAEHTELRRQVDELRRLERLVGALDALADQQDVIDARLKVLRALDNDADTTLRAGSEEVLRLTEHQLALVGSRTRTALDEADLAQRSLAEQEAALARVVRELTEVTDRLTLIRDELGGSFAELRLREQADRDLAQALARFSGTTPVERAERSRIEQARAVIETIGERLAEAEDTLRRIMVDRDARVTEGRRRVFRTAAG</sequence>
<comment type="caution">
    <text evidence="2">The sequence shown here is derived from an EMBL/GenBank/DDBJ whole genome shotgun (WGS) entry which is preliminary data.</text>
</comment>
<protein>
    <recommendedName>
        <fullName evidence="4">Chromosome partition protein Smc</fullName>
    </recommendedName>
</protein>
<keyword evidence="3" id="KW-1185">Reference proteome</keyword>
<reference evidence="2 3" key="1">
    <citation type="submission" date="2024-10" db="EMBL/GenBank/DDBJ databases">
        <title>The Natural Products Discovery Center: Release of the First 8490 Sequenced Strains for Exploring Actinobacteria Biosynthetic Diversity.</title>
        <authorList>
            <person name="Kalkreuter E."/>
            <person name="Kautsar S.A."/>
            <person name="Yang D."/>
            <person name="Bader C.D."/>
            <person name="Teijaro C.N."/>
            <person name="Fluegel L."/>
            <person name="Davis C.M."/>
            <person name="Simpson J.R."/>
            <person name="Lauterbach L."/>
            <person name="Steele A.D."/>
            <person name="Gui C."/>
            <person name="Meng S."/>
            <person name="Li G."/>
            <person name="Viehrig K."/>
            <person name="Ye F."/>
            <person name="Su P."/>
            <person name="Kiefer A.F."/>
            <person name="Nichols A."/>
            <person name="Cepeda A.J."/>
            <person name="Yan W."/>
            <person name="Fan B."/>
            <person name="Jiang Y."/>
            <person name="Adhikari A."/>
            <person name="Zheng C.-J."/>
            <person name="Schuster L."/>
            <person name="Cowan T.M."/>
            <person name="Smanski M.J."/>
            <person name="Chevrette M.G."/>
            <person name="De Carvalho L.P.S."/>
            <person name="Shen B."/>
        </authorList>
    </citation>
    <scope>NUCLEOTIDE SEQUENCE [LARGE SCALE GENOMIC DNA]</scope>
    <source>
        <strain evidence="2 3">NPDC007066</strain>
    </source>
</reference>
<proteinExistence type="predicted"/>
<gene>
    <name evidence="2" type="ORF">ACFYM3_35590</name>
</gene>
<dbReference type="RefSeq" id="WP_358290255.1">
    <property type="nucleotide sequence ID" value="NZ_JBEYGJ010000042.1"/>
</dbReference>
<accession>A0ABW6LN35</accession>
<evidence type="ECO:0000256" key="1">
    <source>
        <dbReference type="SAM" id="Coils"/>
    </source>
</evidence>